<sequence length="215" mass="23059">MTAHDDHRRFDDLAAEWDSRPHARERADMIAAAIRDTVPLSPAMRVLEVGGGTGLLSRALVDDIGTAVVTDVSGAMVDVAGEMLADPAYAGWSARRLDIEHDDLPDETFDLVLSQLALHHMGDVPGVIGRLAALLTPGGWAALADLEHDADGGFHRHVHGFSGHHGFSREDLGRWLTAAGLVEVTVGDAGFDVKEVEGEERRFPLLLAAGRRPSP</sequence>
<protein>
    <submittedName>
        <fullName evidence="2">S-adenosylmethionine-dependent methyltransferase</fullName>
    </submittedName>
</protein>
<dbReference type="HOGENOM" id="CLU_037990_1_2_11"/>
<dbReference type="PANTHER" id="PTHR43861:SF3">
    <property type="entry name" value="PUTATIVE (AFU_ORTHOLOGUE AFUA_2G14390)-RELATED"/>
    <property type="match status" value="1"/>
</dbReference>
<name>N0E2T3_9MICO</name>
<evidence type="ECO:0000256" key="1">
    <source>
        <dbReference type="ARBA" id="ARBA00022679"/>
    </source>
</evidence>
<dbReference type="AlphaFoldDB" id="N0E2T3"/>
<dbReference type="eggNOG" id="COG2226">
    <property type="taxonomic scope" value="Bacteria"/>
</dbReference>
<comment type="caution">
    <text evidence="2">The sequence shown here is derived from an EMBL/GenBank/DDBJ whole genome shotgun (WGS) entry which is preliminary data.</text>
</comment>
<dbReference type="PANTHER" id="PTHR43861">
    <property type="entry name" value="TRANS-ACONITATE 2-METHYLTRANSFERASE-RELATED"/>
    <property type="match status" value="1"/>
</dbReference>
<accession>N0E2T3</accession>
<dbReference type="SUPFAM" id="SSF53335">
    <property type="entry name" value="S-adenosyl-L-methionine-dependent methyltransferases"/>
    <property type="match status" value="1"/>
</dbReference>
<dbReference type="GO" id="GO:0032259">
    <property type="term" value="P:methylation"/>
    <property type="evidence" value="ECO:0007669"/>
    <property type="project" value="UniProtKB-KW"/>
</dbReference>
<evidence type="ECO:0000313" key="3">
    <source>
        <dbReference type="Proteomes" id="UP000013167"/>
    </source>
</evidence>
<keyword evidence="3" id="KW-1185">Reference proteome</keyword>
<keyword evidence="1 2" id="KW-0808">Transferase</keyword>
<dbReference type="EMBL" id="CAIZ01000046">
    <property type="protein sequence ID" value="CCH69194.1"/>
    <property type="molecule type" value="Genomic_DNA"/>
</dbReference>
<dbReference type="RefSeq" id="WP_010849352.1">
    <property type="nucleotide sequence ID" value="NZ_HF570956.1"/>
</dbReference>
<organism evidence="2 3">
    <name type="scientific">Phycicoccus elongatus Lp2</name>
    <dbReference type="NCBI Taxonomy" id="1193181"/>
    <lineage>
        <taxon>Bacteria</taxon>
        <taxon>Bacillati</taxon>
        <taxon>Actinomycetota</taxon>
        <taxon>Actinomycetes</taxon>
        <taxon>Micrococcales</taxon>
        <taxon>Intrasporangiaceae</taxon>
        <taxon>Phycicoccus</taxon>
    </lineage>
</organism>
<reference evidence="2 3" key="1">
    <citation type="journal article" date="2013" name="ISME J.">
        <title>A metabolic model for members of the genus Tetrasphaera involved in enhanced biological phosphorus removal.</title>
        <authorList>
            <person name="Kristiansen R."/>
            <person name="Nguyen H.T.T."/>
            <person name="Saunders A.M."/>
            <person name="Nielsen J.L."/>
            <person name="Wimmer R."/>
            <person name="Le V.Q."/>
            <person name="McIlroy S.J."/>
            <person name="Petrovski S."/>
            <person name="Seviour R.J."/>
            <person name="Calteau A."/>
            <person name="Nielsen K.L."/>
            <person name="Nielsen P.H."/>
        </authorList>
    </citation>
    <scope>NUCLEOTIDE SEQUENCE [LARGE SCALE GENOMIC DNA]</scope>
    <source>
        <strain evidence="2 3">Lp2</strain>
    </source>
</reference>
<dbReference type="Gene3D" id="3.40.50.150">
    <property type="entry name" value="Vaccinia Virus protein VP39"/>
    <property type="match status" value="1"/>
</dbReference>
<dbReference type="OrthoDB" id="9791837at2"/>
<dbReference type="Pfam" id="PF13489">
    <property type="entry name" value="Methyltransf_23"/>
    <property type="match status" value="1"/>
</dbReference>
<evidence type="ECO:0000313" key="2">
    <source>
        <dbReference type="EMBL" id="CCH69194.1"/>
    </source>
</evidence>
<keyword evidence="2" id="KW-0489">Methyltransferase</keyword>
<dbReference type="Proteomes" id="UP000013167">
    <property type="component" value="Unassembled WGS sequence"/>
</dbReference>
<proteinExistence type="predicted"/>
<gene>
    <name evidence="2" type="ORF">BN10_140006</name>
</gene>
<dbReference type="CDD" id="cd02440">
    <property type="entry name" value="AdoMet_MTases"/>
    <property type="match status" value="1"/>
</dbReference>
<dbReference type="GO" id="GO:0008168">
    <property type="term" value="F:methyltransferase activity"/>
    <property type="evidence" value="ECO:0007669"/>
    <property type="project" value="UniProtKB-KW"/>
</dbReference>
<dbReference type="InterPro" id="IPR029063">
    <property type="entry name" value="SAM-dependent_MTases_sf"/>
</dbReference>
<dbReference type="STRING" id="1193181.BN10_140006"/>